<evidence type="ECO:0000313" key="1">
    <source>
        <dbReference type="EMBL" id="ARS88506.1"/>
    </source>
</evidence>
<organism evidence="1 2">
    <name type="scientific">Natrarchaeobaculum aegyptiacum</name>
    <dbReference type="NCBI Taxonomy" id="745377"/>
    <lineage>
        <taxon>Archaea</taxon>
        <taxon>Methanobacteriati</taxon>
        <taxon>Methanobacteriota</taxon>
        <taxon>Stenosarchaea group</taxon>
        <taxon>Halobacteria</taxon>
        <taxon>Halobacteriales</taxon>
        <taxon>Natrialbaceae</taxon>
        <taxon>Natrarchaeobaculum</taxon>
    </lineage>
</organism>
<dbReference type="RefSeq" id="WP_086886889.1">
    <property type="nucleotide sequence ID" value="NZ_CP019893.1"/>
</dbReference>
<evidence type="ECO:0000313" key="2">
    <source>
        <dbReference type="Proteomes" id="UP000250088"/>
    </source>
</evidence>
<dbReference type="KEGG" id="naj:B1756_01215"/>
<proteinExistence type="predicted"/>
<gene>
    <name evidence="1" type="ORF">B1756_01215</name>
</gene>
<dbReference type="Proteomes" id="UP000250088">
    <property type="component" value="Chromosome"/>
</dbReference>
<sequence>MVRNTDDEALLETDVDLAVDSYALLRFEVPENYTIELEAASLAEVVEIDERLVDCNASLHSISLREETLEYEWASTLEGC</sequence>
<dbReference type="AlphaFoldDB" id="A0A2Z2HNI5"/>
<dbReference type="GeneID" id="32892655"/>
<accession>A0A2Z2HNI5</accession>
<reference evidence="2" key="1">
    <citation type="submission" date="2017-02" db="EMBL/GenBank/DDBJ databases">
        <title>Natronthermophilus aegyptiacus gen. nov.,sp. nov., an aerobic, extremely halophilic alkalithermophilic archaeon isolated from the athalassohaline Wadi An Natrun, Egypt.</title>
        <authorList>
            <person name="Zhao B."/>
        </authorList>
    </citation>
    <scope>NUCLEOTIDE SEQUENCE [LARGE SCALE GENOMIC DNA]</scope>
    <source>
        <strain evidence="2">JW/NM-HA 15</strain>
    </source>
</reference>
<keyword evidence="2" id="KW-1185">Reference proteome</keyword>
<dbReference type="EMBL" id="CP019893">
    <property type="protein sequence ID" value="ARS88506.1"/>
    <property type="molecule type" value="Genomic_DNA"/>
</dbReference>
<name>A0A2Z2HNI5_9EURY</name>
<protein>
    <submittedName>
        <fullName evidence="1">Uncharacterized protein</fullName>
    </submittedName>
</protein>